<dbReference type="InterPro" id="IPR009057">
    <property type="entry name" value="Homeodomain-like_sf"/>
</dbReference>
<feature type="domain" description="HTH tetR-type" evidence="4">
    <location>
        <begin position="8"/>
        <end position="68"/>
    </location>
</feature>
<evidence type="ECO:0000313" key="6">
    <source>
        <dbReference type="Proteomes" id="UP001459714"/>
    </source>
</evidence>
<comment type="caution">
    <text evidence="5">The sequence shown here is derived from an EMBL/GenBank/DDBJ whole genome shotgun (WGS) entry which is preliminary data.</text>
</comment>
<proteinExistence type="predicted"/>
<reference evidence="5 6" key="1">
    <citation type="submission" date="2024-03" db="EMBL/GenBank/DDBJ databases">
        <title>Bacilli Hybrid Assemblies.</title>
        <authorList>
            <person name="Kovac J."/>
        </authorList>
    </citation>
    <scope>NUCLEOTIDE SEQUENCE [LARGE SCALE GENOMIC DNA]</scope>
    <source>
        <strain evidence="5 6">FSL M8-0022</strain>
    </source>
</reference>
<dbReference type="InterPro" id="IPR039532">
    <property type="entry name" value="TetR_C_Firmicutes"/>
</dbReference>
<accession>A0ABU9JVS9</accession>
<evidence type="ECO:0000256" key="1">
    <source>
        <dbReference type="ARBA" id="ARBA00022491"/>
    </source>
</evidence>
<organism evidence="5 6">
    <name type="scientific">Caldifermentibacillus hisashii</name>
    <dbReference type="NCBI Taxonomy" id="996558"/>
    <lineage>
        <taxon>Bacteria</taxon>
        <taxon>Bacillati</taxon>
        <taxon>Bacillota</taxon>
        <taxon>Bacilli</taxon>
        <taxon>Bacillales</taxon>
        <taxon>Bacillaceae</taxon>
        <taxon>Caldifermentibacillus</taxon>
    </lineage>
</organism>
<dbReference type="InterPro" id="IPR001647">
    <property type="entry name" value="HTH_TetR"/>
</dbReference>
<dbReference type="RefSeq" id="WP_342020931.1">
    <property type="nucleotide sequence ID" value="NZ_JBBYAK010000001.1"/>
</dbReference>
<dbReference type="EMBL" id="JBBYAK010000001">
    <property type="protein sequence ID" value="MEL3956961.1"/>
    <property type="molecule type" value="Genomic_DNA"/>
</dbReference>
<dbReference type="Gene3D" id="1.10.357.10">
    <property type="entry name" value="Tetracycline Repressor, domain 2"/>
    <property type="match status" value="1"/>
</dbReference>
<dbReference type="Pfam" id="PF14278">
    <property type="entry name" value="TetR_C_8"/>
    <property type="match status" value="1"/>
</dbReference>
<dbReference type="InterPro" id="IPR050624">
    <property type="entry name" value="HTH-type_Tx_Regulator"/>
</dbReference>
<protein>
    <submittedName>
        <fullName evidence="5">TetR/AcrR family transcriptional regulator C-terminal domain-containing protein</fullName>
    </submittedName>
</protein>
<evidence type="ECO:0000256" key="3">
    <source>
        <dbReference type="PROSITE-ProRule" id="PRU00335"/>
    </source>
</evidence>
<dbReference type="SUPFAM" id="SSF46689">
    <property type="entry name" value="Homeodomain-like"/>
    <property type="match status" value="1"/>
</dbReference>
<keyword evidence="1" id="KW-0678">Repressor</keyword>
<dbReference type="PANTHER" id="PTHR43479:SF7">
    <property type="entry name" value="TETR-FAMILY TRANSCRIPTIONAL REGULATOR"/>
    <property type="match status" value="1"/>
</dbReference>
<evidence type="ECO:0000259" key="4">
    <source>
        <dbReference type="PROSITE" id="PS50977"/>
    </source>
</evidence>
<dbReference type="PROSITE" id="PS50977">
    <property type="entry name" value="HTH_TETR_2"/>
    <property type="match status" value="1"/>
</dbReference>
<keyword evidence="2 3" id="KW-0238">DNA-binding</keyword>
<name>A0ABU9JVS9_9BACI</name>
<feature type="DNA-binding region" description="H-T-H motif" evidence="3">
    <location>
        <begin position="31"/>
        <end position="50"/>
    </location>
</feature>
<evidence type="ECO:0000313" key="5">
    <source>
        <dbReference type="EMBL" id="MEL3956961.1"/>
    </source>
</evidence>
<keyword evidence="6" id="KW-1185">Reference proteome</keyword>
<dbReference type="Proteomes" id="UP001459714">
    <property type="component" value="Unassembled WGS sequence"/>
</dbReference>
<dbReference type="Pfam" id="PF00440">
    <property type="entry name" value="TetR_N"/>
    <property type="match status" value="1"/>
</dbReference>
<evidence type="ECO:0000256" key="2">
    <source>
        <dbReference type="ARBA" id="ARBA00023125"/>
    </source>
</evidence>
<dbReference type="PANTHER" id="PTHR43479">
    <property type="entry name" value="ACREF/ENVCD OPERON REPRESSOR-RELATED"/>
    <property type="match status" value="1"/>
</dbReference>
<sequence>MTVDRRINKSKTALKEALLILMENKDFNKITITDIVNISNLNRGTFYKHYQTKEELLGDLIEEVLEDLIRSYREPYLQKDILGISDLSSSSIKIYEHVFLYAKFYKIIIHSNVLPGFQNKICQVLKNLVLQDLTTKSGLLKNINPEIFSSYIAYAIFGLIVEWVNGNFSYTPAYMSEQLIGILSYTTFIT</sequence>
<gene>
    <name evidence="5" type="ORF">NST17_07090</name>
</gene>